<dbReference type="Pfam" id="PF01968">
    <property type="entry name" value="Hydantoinase_A"/>
    <property type="match status" value="1"/>
</dbReference>
<dbReference type="InterPro" id="IPR008040">
    <property type="entry name" value="Hydant_A_N"/>
</dbReference>
<evidence type="ECO:0008006" key="8">
    <source>
        <dbReference type="Google" id="ProtNLM"/>
    </source>
</evidence>
<dbReference type="GeneID" id="85469718"/>
<evidence type="ECO:0000313" key="6">
    <source>
        <dbReference type="EMBL" id="KAK1634633.1"/>
    </source>
</evidence>
<dbReference type="Pfam" id="PF20906">
    <property type="entry name" value="S-Me-THD_C"/>
    <property type="match status" value="1"/>
</dbReference>
<evidence type="ECO:0000259" key="3">
    <source>
        <dbReference type="Pfam" id="PF05378"/>
    </source>
</evidence>
<dbReference type="PANTHER" id="PTHR11365">
    <property type="entry name" value="5-OXOPROLINASE RELATED"/>
    <property type="match status" value="1"/>
</dbReference>
<reference evidence="6" key="1">
    <citation type="submission" date="2021-06" db="EMBL/GenBank/DDBJ databases">
        <title>Comparative genomics, transcriptomics and evolutionary studies reveal genomic signatures of adaptation to plant cell wall in hemibiotrophic fungi.</title>
        <authorList>
            <consortium name="DOE Joint Genome Institute"/>
            <person name="Baroncelli R."/>
            <person name="Diaz J.F."/>
            <person name="Benocci T."/>
            <person name="Peng M."/>
            <person name="Battaglia E."/>
            <person name="Haridas S."/>
            <person name="Andreopoulos W."/>
            <person name="Labutti K."/>
            <person name="Pangilinan J."/>
            <person name="Floch G.L."/>
            <person name="Makela M.R."/>
            <person name="Henrissat B."/>
            <person name="Grigoriev I.V."/>
            <person name="Crouch J.A."/>
            <person name="De Vries R.P."/>
            <person name="Sukno S.A."/>
            <person name="Thon M.R."/>
        </authorList>
    </citation>
    <scope>NUCLEOTIDE SEQUENCE</scope>
    <source>
        <strain evidence="6">CBS 102054</strain>
    </source>
</reference>
<feature type="domain" description="Hydantoinase/oxoprolinase N-terminal" evidence="3">
    <location>
        <begin position="7"/>
        <end position="197"/>
    </location>
</feature>
<dbReference type="InterPro" id="IPR045079">
    <property type="entry name" value="Oxoprolinase-like"/>
</dbReference>
<feature type="compositionally biased region" description="Low complexity" evidence="1">
    <location>
        <begin position="28"/>
        <end position="38"/>
    </location>
</feature>
<dbReference type="PANTHER" id="PTHR11365:SF10">
    <property type="entry name" value="HYDANTOINASE_OXOPROLINASE"/>
    <property type="match status" value="1"/>
</dbReference>
<feature type="domain" description="Hydantoinase A/oxoprolinase" evidence="2">
    <location>
        <begin position="217"/>
        <end position="443"/>
    </location>
</feature>
<feature type="compositionally biased region" description="Polar residues" evidence="1">
    <location>
        <begin position="47"/>
        <end position="58"/>
    </location>
</feature>
<gene>
    <name evidence="6" type="ORF">BDP81DRAFT_324132</name>
</gene>
<keyword evidence="7" id="KW-1185">Reference proteome</keyword>
<dbReference type="Pfam" id="PF06032">
    <property type="entry name" value="S-Me-THD_N"/>
    <property type="match status" value="1"/>
</dbReference>
<dbReference type="SUPFAM" id="SSF160991">
    <property type="entry name" value="CV3147-like"/>
    <property type="match status" value="1"/>
</dbReference>
<dbReference type="Gene3D" id="2.40.390.10">
    <property type="entry name" value="CV3147-like"/>
    <property type="match status" value="1"/>
</dbReference>
<dbReference type="InterPro" id="IPR048350">
    <property type="entry name" value="S-Me-THD-like_C"/>
</dbReference>
<dbReference type="GO" id="GO:0016787">
    <property type="term" value="F:hydrolase activity"/>
    <property type="evidence" value="ECO:0007669"/>
    <property type="project" value="InterPro"/>
</dbReference>
<dbReference type="AlphaFoldDB" id="A0AAI9ZME1"/>
<dbReference type="InterPro" id="IPR010318">
    <property type="entry name" value="S-Me-THD_N"/>
</dbReference>
<comment type="caution">
    <text evidence="6">The sequence shown here is derived from an EMBL/GenBank/DDBJ whole genome shotgun (WGS) entry which is preliminary data.</text>
</comment>
<evidence type="ECO:0000259" key="5">
    <source>
        <dbReference type="Pfam" id="PF20906"/>
    </source>
</evidence>
<dbReference type="InterPro" id="IPR024071">
    <property type="entry name" value="S-Me-THD_C_sf"/>
</dbReference>
<sequence>MTFPTLRIGVDVGGTNTDGVILDPTPASSSSSSSSSSSRPPLGILATQKTPTTPNPSTGINTAISHMFSTSNISPSRIASVTIGTTHFINAVIEQDATRLAPVAVLRLCGPFSATISAGVDWPPALRSIICAHRSLIDGGLEIDGDLIAELDEDAVRREVEVVRAKGIKSIVVVGIFSPIDVVYRQEERAAEIIRDVYPGADVVMSKDVANIGFLERENAAILNASILPFARRTIRSFQDAVTRLGLKCPVFVTQNDGTILPAAAAARLPIRTFSSGPTNSMRGAAFLIRGMKGEKEETGPMMVVDIGGTTTDVGLLLANGFPRQAAAYSEIAGVRTNFSYPDVKSIGLGGGSIVKRNESTGELVIGPQSVGYQIQTKALVFGGDVATATDYTVLSDPNAVQIGDRSLVEGVSGLADDVPEFKAQAKAMLERIVDTMKTSPEEIPVVLVGGGAVIAPEKLKGASRVVKPAWSGVANAIGAATARVSGVVDSIESTETKTASEVVEALSRRAVDRAVENGASRESVTIAEVESFPLQYIANKSRIIIKAVGDFDFSRSTSMDSTTIPDDVEHCEEEPPRLPVPFQSQDVSSPQSLVSTKEYIDDYKPKVLNRQWHLSETDLDWITTGCYILGTGGGGSPYQHMLRLRAMMRAGATVKIISPHDLKDDDVVACGGGKGSPQVSIEKPYGDEIMESQRELYAYLKTKPTAVISLEIGGGNGLQGLILGASTNLDIPTIDGDWMGRAYPISHQTTPVVFEKKATMIPSCISDGNGRIMLMIKARTELDAERAFRAALSRMGSHVGCAKGPVSGGDTKSWVVENTVSLSWRIGRAVALARCTNAVDTVAEAVVDVVGGRESARVLFRGKIVGVERVTRMGHAYGEVIIEGYTDGSGGCDEVVERFVIPFKNENILAKRVDGDGREDLTYLVLEQVLAIVPDLVCVLDAQNGEALGTQEYRYGLLVVVLGITASDKWTSTARGIEIGGPKGFGMSELEYVPLGTFKKPQSVIDEFGGAVLMGQGPRAC</sequence>
<dbReference type="InterPro" id="IPR002821">
    <property type="entry name" value="Hydantoinase_A"/>
</dbReference>
<dbReference type="Gene3D" id="3.40.1610.10">
    <property type="entry name" value="CV3147-like domain"/>
    <property type="match status" value="1"/>
</dbReference>
<dbReference type="RefSeq" id="XP_060443240.1">
    <property type="nucleotide sequence ID" value="XM_060584856.1"/>
</dbReference>
<protein>
    <recommendedName>
        <fullName evidence="8">Hydantoin utilization protein A</fullName>
    </recommendedName>
</protein>
<evidence type="ECO:0000256" key="1">
    <source>
        <dbReference type="SAM" id="MobiDB-lite"/>
    </source>
</evidence>
<dbReference type="InterPro" id="IPR043129">
    <property type="entry name" value="ATPase_NBD"/>
</dbReference>
<evidence type="ECO:0000259" key="2">
    <source>
        <dbReference type="Pfam" id="PF01968"/>
    </source>
</evidence>
<dbReference type="Pfam" id="PF05378">
    <property type="entry name" value="Hydant_A_N"/>
    <property type="match status" value="1"/>
</dbReference>
<dbReference type="FunFam" id="3.40.1610.10:FF:000001">
    <property type="entry name" value="Hydantoinase, putative"/>
    <property type="match status" value="1"/>
</dbReference>
<accession>A0AAI9ZME1</accession>
<name>A0AAI9ZME1_9PEZI</name>
<dbReference type="EMBL" id="JAHMHQ010000014">
    <property type="protein sequence ID" value="KAK1634633.1"/>
    <property type="molecule type" value="Genomic_DNA"/>
</dbReference>
<dbReference type="SUPFAM" id="SSF53067">
    <property type="entry name" value="Actin-like ATPase domain"/>
    <property type="match status" value="1"/>
</dbReference>
<proteinExistence type="predicted"/>
<feature type="region of interest" description="Disordered" evidence="1">
    <location>
        <begin position="14"/>
        <end position="58"/>
    </location>
</feature>
<evidence type="ECO:0000259" key="4">
    <source>
        <dbReference type="Pfam" id="PF06032"/>
    </source>
</evidence>
<evidence type="ECO:0000313" key="7">
    <source>
        <dbReference type="Proteomes" id="UP001243989"/>
    </source>
</evidence>
<dbReference type="InterPro" id="IPR027479">
    <property type="entry name" value="S-Me-THD_N_sf"/>
</dbReference>
<feature type="domain" description="S-Me-THD N-terminal" evidence="4">
    <location>
        <begin position="618"/>
        <end position="776"/>
    </location>
</feature>
<dbReference type="Proteomes" id="UP001243989">
    <property type="component" value="Unassembled WGS sequence"/>
</dbReference>
<feature type="domain" description="S-Me-THD-like C-terminal" evidence="5">
    <location>
        <begin position="783"/>
        <end position="996"/>
    </location>
</feature>
<organism evidence="6 7">
    <name type="scientific">Colletotrichum phormii</name>
    <dbReference type="NCBI Taxonomy" id="359342"/>
    <lineage>
        <taxon>Eukaryota</taxon>
        <taxon>Fungi</taxon>
        <taxon>Dikarya</taxon>
        <taxon>Ascomycota</taxon>
        <taxon>Pezizomycotina</taxon>
        <taxon>Sordariomycetes</taxon>
        <taxon>Hypocreomycetidae</taxon>
        <taxon>Glomerellales</taxon>
        <taxon>Glomerellaceae</taxon>
        <taxon>Colletotrichum</taxon>
        <taxon>Colletotrichum acutatum species complex</taxon>
    </lineage>
</organism>